<protein>
    <submittedName>
        <fullName evidence="1">Uncharacterized protein</fullName>
    </submittedName>
</protein>
<evidence type="ECO:0000313" key="2">
    <source>
        <dbReference type="Proteomes" id="UP000187735"/>
    </source>
</evidence>
<dbReference type="RefSeq" id="WP_077026344.1">
    <property type="nucleotide sequence ID" value="NZ_CP017641.1"/>
</dbReference>
<reference evidence="1 2" key="1">
    <citation type="journal article" date="2016" name="Front. Microbiol.">
        <title>Fuerstia marisgermanicae gen. nov., sp. nov., an Unusual Member of the Phylum Planctomycetes from the German Wadden Sea.</title>
        <authorList>
            <person name="Kohn T."/>
            <person name="Heuer A."/>
            <person name="Jogler M."/>
            <person name="Vollmers J."/>
            <person name="Boedeker C."/>
            <person name="Bunk B."/>
            <person name="Rast P."/>
            <person name="Borchert D."/>
            <person name="Glockner I."/>
            <person name="Freese H.M."/>
            <person name="Klenk H.P."/>
            <person name="Overmann J."/>
            <person name="Kaster A.K."/>
            <person name="Rohde M."/>
            <person name="Wiegand S."/>
            <person name="Jogler C."/>
        </authorList>
    </citation>
    <scope>NUCLEOTIDE SEQUENCE [LARGE SCALE GENOMIC DNA]</scope>
    <source>
        <strain evidence="1 2">NH11</strain>
    </source>
</reference>
<dbReference type="OrthoDB" id="263799at2"/>
<gene>
    <name evidence="1" type="ORF">Fuma_04791</name>
</gene>
<evidence type="ECO:0000313" key="1">
    <source>
        <dbReference type="EMBL" id="APZ95136.1"/>
    </source>
</evidence>
<dbReference type="Proteomes" id="UP000187735">
    <property type="component" value="Chromosome"/>
</dbReference>
<dbReference type="AlphaFoldDB" id="A0A1P8WM59"/>
<dbReference type="KEGG" id="fmr:Fuma_04791"/>
<name>A0A1P8WM59_9PLAN</name>
<proteinExistence type="predicted"/>
<dbReference type="EMBL" id="CP017641">
    <property type="protein sequence ID" value="APZ95136.1"/>
    <property type="molecule type" value="Genomic_DNA"/>
</dbReference>
<keyword evidence="2" id="KW-1185">Reference proteome</keyword>
<accession>A0A1P8WM59</accession>
<sequence>MANFATAMQPASFDQVYAYHCRLVPPSRRNTSDASAGDHSSPHKFRMLGESAADEMQSLGLSYSCQCFLITVPLAEIAWRSSGTTTLRRQAILDAINRQGLESGSTAYQLLDSWLRARPDAALFQVWCDYIGALGRITSPETRNSLRDWLLTAGDAIEACAATGFGLLEATQRESKTPACIQAAFD</sequence>
<organism evidence="1 2">
    <name type="scientific">Fuerstiella marisgermanici</name>
    <dbReference type="NCBI Taxonomy" id="1891926"/>
    <lineage>
        <taxon>Bacteria</taxon>
        <taxon>Pseudomonadati</taxon>
        <taxon>Planctomycetota</taxon>
        <taxon>Planctomycetia</taxon>
        <taxon>Planctomycetales</taxon>
        <taxon>Planctomycetaceae</taxon>
        <taxon>Fuerstiella</taxon>
    </lineage>
</organism>